<proteinExistence type="predicted"/>
<evidence type="ECO:0000313" key="3">
    <source>
        <dbReference type="RefSeq" id="XP_030983759.1"/>
    </source>
</evidence>
<reference evidence="3" key="2">
    <citation type="submission" date="2019-10" db="EMBL/GenBank/DDBJ databases">
        <authorList>
            <consortium name="NCBI Genome Project"/>
        </authorList>
    </citation>
    <scope>NUCLEOTIDE SEQUENCE</scope>
    <source>
        <strain evidence="3">NI907</strain>
    </source>
</reference>
<gene>
    <name evidence="3" type="ORF">PgNI_04742</name>
</gene>
<dbReference type="KEGG" id="pgri:PgNI_04742"/>
<organism evidence="2 3">
    <name type="scientific">Pyricularia grisea</name>
    <name type="common">Crabgrass-specific blast fungus</name>
    <name type="synonym">Magnaporthe grisea</name>
    <dbReference type="NCBI Taxonomy" id="148305"/>
    <lineage>
        <taxon>Eukaryota</taxon>
        <taxon>Fungi</taxon>
        <taxon>Dikarya</taxon>
        <taxon>Ascomycota</taxon>
        <taxon>Pezizomycotina</taxon>
        <taxon>Sordariomycetes</taxon>
        <taxon>Sordariomycetidae</taxon>
        <taxon>Magnaporthales</taxon>
        <taxon>Pyriculariaceae</taxon>
        <taxon>Pyricularia</taxon>
    </lineage>
</organism>
<protein>
    <submittedName>
        <fullName evidence="3">Uncharacterized protein</fullName>
    </submittedName>
</protein>
<dbReference type="AlphaFoldDB" id="A0A6P8B9R1"/>
<sequence>ELSKTAVRDSEKPPAYHSANYIGKDFHSFCSFIYFFFGRAGRNQQKKGTWPRSDDHRRSWAALACFMFFYFFFIF</sequence>
<keyword evidence="1" id="KW-0472">Membrane</keyword>
<keyword evidence="1" id="KW-0812">Transmembrane</keyword>
<keyword evidence="2" id="KW-1185">Reference proteome</keyword>
<reference evidence="3" key="1">
    <citation type="journal article" date="2019" name="Mol. Biol. Evol.">
        <title>Blast fungal genomes show frequent chromosomal changes, gene gains and losses, and effector gene turnover.</title>
        <authorList>
            <person name="Gomez Luciano L.B."/>
            <person name="Jason Tsai I."/>
            <person name="Chuma I."/>
            <person name="Tosa Y."/>
            <person name="Chen Y.H."/>
            <person name="Li J.Y."/>
            <person name="Li M.Y."/>
            <person name="Jade Lu M.Y."/>
            <person name="Nakayashiki H."/>
            <person name="Li W.H."/>
        </authorList>
    </citation>
    <scope>NUCLEOTIDE SEQUENCE</scope>
    <source>
        <strain evidence="3">NI907</strain>
    </source>
</reference>
<feature type="transmembrane region" description="Helical" evidence="1">
    <location>
        <begin position="58"/>
        <end position="74"/>
    </location>
</feature>
<dbReference type="GeneID" id="41959694"/>
<feature type="transmembrane region" description="Helical" evidence="1">
    <location>
        <begin position="20"/>
        <end position="37"/>
    </location>
</feature>
<name>A0A6P8B9R1_PYRGI</name>
<dbReference type="RefSeq" id="XP_030983759.1">
    <property type="nucleotide sequence ID" value="XM_031124785.1"/>
</dbReference>
<reference evidence="3" key="3">
    <citation type="submission" date="2025-08" db="UniProtKB">
        <authorList>
            <consortium name="RefSeq"/>
        </authorList>
    </citation>
    <scope>IDENTIFICATION</scope>
    <source>
        <strain evidence="3">NI907</strain>
    </source>
</reference>
<evidence type="ECO:0000313" key="2">
    <source>
        <dbReference type="Proteomes" id="UP000515153"/>
    </source>
</evidence>
<feature type="non-terminal residue" evidence="3">
    <location>
        <position position="1"/>
    </location>
</feature>
<dbReference type="Proteomes" id="UP000515153">
    <property type="component" value="Unplaced"/>
</dbReference>
<accession>A0A6P8B9R1</accession>
<keyword evidence="1" id="KW-1133">Transmembrane helix</keyword>
<evidence type="ECO:0000256" key="1">
    <source>
        <dbReference type="SAM" id="Phobius"/>
    </source>
</evidence>